<keyword evidence="2" id="KW-0548">Nucleotidyltransferase</keyword>
<dbReference type="InterPro" id="IPR029044">
    <property type="entry name" value="Nucleotide-diphossugar_trans"/>
</dbReference>
<protein>
    <recommendedName>
        <fullName evidence="3">Nucleotidyl transferase domain-containing protein</fullName>
    </recommendedName>
</protein>
<sequence>MIKKVVVAVAGTGTRMLDLAKDKPKHLITVLNRPFLAYLLDNLFYAGYKDIILVVGHKGEMIENFKNSYIPPVTGEFKIQAISQYDLLGTKEQGTYGTACPLMCVKDIIDEPFIFLYGDNLYSVKDLKALNIDDNYNYIAGMHHDAPEKYGVLISDEEGFLKEIIEKPKEFVGNMINTGPFKFTPEVFEKLPLIQKSPRGEYEITDVISLLAKEKKVKIKKIEDYWIDFGKPEDVEKLAEFLTNDHKNFAKNNT</sequence>
<dbReference type="Proteomes" id="UP000179183">
    <property type="component" value="Unassembled WGS sequence"/>
</dbReference>
<keyword evidence="1" id="KW-0808">Transferase</keyword>
<dbReference type="Gene3D" id="3.90.550.10">
    <property type="entry name" value="Spore Coat Polysaccharide Biosynthesis Protein SpsA, Chain A"/>
    <property type="match status" value="1"/>
</dbReference>
<dbReference type="CDD" id="cd04181">
    <property type="entry name" value="NTP_transferase"/>
    <property type="match status" value="1"/>
</dbReference>
<dbReference type="PANTHER" id="PTHR43584:SF8">
    <property type="entry name" value="N-ACETYLMURAMATE ALPHA-1-PHOSPHATE URIDYLYLTRANSFERASE"/>
    <property type="match status" value="1"/>
</dbReference>
<dbReference type="InterPro" id="IPR005835">
    <property type="entry name" value="NTP_transferase_dom"/>
</dbReference>
<proteinExistence type="predicted"/>
<evidence type="ECO:0000256" key="1">
    <source>
        <dbReference type="ARBA" id="ARBA00022679"/>
    </source>
</evidence>
<evidence type="ECO:0000313" key="4">
    <source>
        <dbReference type="EMBL" id="OGZ66942.1"/>
    </source>
</evidence>
<reference evidence="4 5" key="1">
    <citation type="journal article" date="2016" name="Nat. Commun.">
        <title>Thousands of microbial genomes shed light on interconnected biogeochemical processes in an aquifer system.</title>
        <authorList>
            <person name="Anantharaman K."/>
            <person name="Brown C.T."/>
            <person name="Hug L.A."/>
            <person name="Sharon I."/>
            <person name="Castelle C.J."/>
            <person name="Probst A.J."/>
            <person name="Thomas B.C."/>
            <person name="Singh A."/>
            <person name="Wilkins M.J."/>
            <person name="Karaoz U."/>
            <person name="Brodie E.L."/>
            <person name="Williams K.H."/>
            <person name="Hubbard S.S."/>
            <person name="Banfield J.F."/>
        </authorList>
    </citation>
    <scope>NUCLEOTIDE SEQUENCE [LARGE SCALE GENOMIC DNA]</scope>
</reference>
<dbReference type="GO" id="GO:0016779">
    <property type="term" value="F:nucleotidyltransferase activity"/>
    <property type="evidence" value="ECO:0007669"/>
    <property type="project" value="UniProtKB-KW"/>
</dbReference>
<evidence type="ECO:0000259" key="3">
    <source>
        <dbReference type="Pfam" id="PF00483"/>
    </source>
</evidence>
<comment type="caution">
    <text evidence="4">The sequence shown here is derived from an EMBL/GenBank/DDBJ whole genome shotgun (WGS) entry which is preliminary data.</text>
</comment>
<feature type="domain" description="Nucleotidyl transferase" evidence="3">
    <location>
        <begin position="5"/>
        <end position="243"/>
    </location>
</feature>
<evidence type="ECO:0000256" key="2">
    <source>
        <dbReference type="ARBA" id="ARBA00022695"/>
    </source>
</evidence>
<accession>A0A1G2HWN6</accession>
<dbReference type="EMBL" id="MHOQ01000017">
    <property type="protein sequence ID" value="OGZ66942.1"/>
    <property type="molecule type" value="Genomic_DNA"/>
</dbReference>
<dbReference type="SUPFAM" id="SSF53448">
    <property type="entry name" value="Nucleotide-diphospho-sugar transferases"/>
    <property type="match status" value="1"/>
</dbReference>
<name>A0A1G2HWN6_9BACT</name>
<gene>
    <name evidence="4" type="ORF">A3D34_02145</name>
</gene>
<dbReference type="InterPro" id="IPR050065">
    <property type="entry name" value="GlmU-like"/>
</dbReference>
<evidence type="ECO:0000313" key="5">
    <source>
        <dbReference type="Proteomes" id="UP000179183"/>
    </source>
</evidence>
<organism evidence="4 5">
    <name type="scientific">Candidatus Staskawiczbacteria bacterium RIFCSPHIGHO2_02_FULL_33_16</name>
    <dbReference type="NCBI Taxonomy" id="1802204"/>
    <lineage>
        <taxon>Bacteria</taxon>
        <taxon>Candidatus Staskawicziibacteriota</taxon>
    </lineage>
</organism>
<dbReference type="PANTHER" id="PTHR43584">
    <property type="entry name" value="NUCLEOTIDYL TRANSFERASE"/>
    <property type="match status" value="1"/>
</dbReference>
<dbReference type="Pfam" id="PF00483">
    <property type="entry name" value="NTP_transferase"/>
    <property type="match status" value="1"/>
</dbReference>
<dbReference type="AlphaFoldDB" id="A0A1G2HWN6"/>